<keyword evidence="2" id="KW-0804">Transcription</keyword>
<dbReference type="SMART" id="SM01409">
    <property type="entry name" value="RNA_pol_Rpb6"/>
    <property type="match status" value="1"/>
</dbReference>
<proteinExistence type="predicted"/>
<dbReference type="EMBL" id="AP010656">
    <property type="protein sequence ID" value="BAG83410.1"/>
    <property type="molecule type" value="Genomic_DNA"/>
</dbReference>
<protein>
    <submittedName>
        <fullName evidence="3">Uncharacterized protein</fullName>
    </submittedName>
</protein>
<accession>B6YQD8</accession>
<evidence type="ECO:0000313" key="4">
    <source>
        <dbReference type="Proteomes" id="UP000000723"/>
    </source>
</evidence>
<dbReference type="OrthoDB" id="9429628at2"/>
<keyword evidence="1" id="KW-0240">DNA-directed RNA polymerase</keyword>
<dbReference type="eggNOG" id="ENOG5032SSJ">
    <property type="taxonomic scope" value="Bacteria"/>
</dbReference>
<dbReference type="GO" id="GO:0003677">
    <property type="term" value="F:DNA binding"/>
    <property type="evidence" value="ECO:0007669"/>
    <property type="project" value="InterPro"/>
</dbReference>
<gene>
    <name evidence="3" type="ordered locus">CFPG_147</name>
</gene>
<name>B6YQD8_AZOPC</name>
<dbReference type="InterPro" id="IPR006110">
    <property type="entry name" value="Pol_omega/Rpo6/RPB6"/>
</dbReference>
<dbReference type="HOGENOM" id="CLU_140821_0_0_10"/>
<evidence type="ECO:0000256" key="1">
    <source>
        <dbReference type="ARBA" id="ARBA00022478"/>
    </source>
</evidence>
<reference evidence="4" key="1">
    <citation type="journal article" date="2008" name="Science">
        <title>Genome of an endosymbiont coupling N2 fixation to cellulolysis within RT protist cells in termite gut.</title>
        <authorList>
            <person name="Hongoh Y."/>
            <person name="Sharma V.K."/>
            <person name="Prakash T."/>
            <person name="Noda S."/>
            <person name="Toh H."/>
            <person name="Taylor T.D."/>
            <person name="Kudo T."/>
            <person name="Sakaki Y."/>
            <person name="Toyoda A."/>
            <person name="Hattori M."/>
            <person name="Ohkuma M."/>
        </authorList>
    </citation>
    <scope>NUCLEOTIDE SEQUENCE [LARGE SCALE GENOMIC DNA]</scope>
</reference>
<dbReference type="GO" id="GO:0006351">
    <property type="term" value="P:DNA-templated transcription"/>
    <property type="evidence" value="ECO:0007669"/>
    <property type="project" value="InterPro"/>
</dbReference>
<organism evidence="3 4">
    <name type="scientific">Azobacteroides pseudotrichonymphae genomovar. CFP2</name>
    <dbReference type="NCBI Taxonomy" id="511995"/>
    <lineage>
        <taxon>Bacteria</taxon>
        <taxon>Pseudomonadati</taxon>
        <taxon>Bacteroidota</taxon>
        <taxon>Bacteroidia</taxon>
        <taxon>Bacteroidales</taxon>
        <taxon>Candidatus Azobacteroides</taxon>
    </lineage>
</organism>
<dbReference type="STRING" id="511995.CFPG_147"/>
<dbReference type="Proteomes" id="UP000000723">
    <property type="component" value="Chromosome"/>
</dbReference>
<keyword evidence="4" id="KW-1185">Reference proteome</keyword>
<evidence type="ECO:0000256" key="2">
    <source>
        <dbReference type="ARBA" id="ARBA00023163"/>
    </source>
</evidence>
<dbReference type="GO" id="GO:0003899">
    <property type="term" value="F:DNA-directed RNA polymerase activity"/>
    <property type="evidence" value="ECO:0007669"/>
    <property type="project" value="InterPro"/>
</dbReference>
<sequence length="158" mass="18720">MSHKKTKVPNNTVIRDMRILSEKTGNVYKSIRIIGKRANQITLELKKKLEEKLQEFSSYSDISSEVFENKERIEISRFFERRPKSTLLATQEFLENKLHFLLPKDEIERGLWNDLPIGTKYFVHLADIEKCEPLIKTSENDPTQDKIKEVWQLKEKIK</sequence>
<dbReference type="GO" id="GO:0000428">
    <property type="term" value="C:DNA-directed RNA polymerase complex"/>
    <property type="evidence" value="ECO:0007669"/>
    <property type="project" value="UniProtKB-KW"/>
</dbReference>
<dbReference type="KEGG" id="aps:CFPG_147"/>
<dbReference type="AlphaFoldDB" id="B6YQD8"/>
<evidence type="ECO:0000313" key="3">
    <source>
        <dbReference type="EMBL" id="BAG83410.1"/>
    </source>
</evidence>
<dbReference type="Pfam" id="PF01192">
    <property type="entry name" value="RNA_pol_Rpb6"/>
    <property type="match status" value="1"/>
</dbReference>